<dbReference type="EMBL" id="PRLD01000012">
    <property type="protein sequence ID" value="RAW56264.1"/>
    <property type="molecule type" value="Genomic_DNA"/>
</dbReference>
<keyword evidence="5" id="KW-0812">Transmembrane</keyword>
<sequence length="461" mass="47142">MENENKWEYDYSASNNETGYPNVGSSGMNTANQYNEPEAQPVRPAYTAPADGGSVPPTPPEQPQYSAPQQPEKPRRKKKKFNGGKLVRSAVALVLAAAMGFAGGFVGAKYGGGSKVVIQQVERPASSDSSTDSTGNSISATSGTGLSTAQVAELVSPSVVVITTEQVVYSQWSWYGQSQVESGAGSGVIISSDGYILTCAHVVSGASNITVSIGDKDYPATLVGEDTTSDIAVVKVDATGLTPATVGDSDNLKVGESVMAVGNPLGELGGTVTSGIVSALNRSVSIQGSSSVNTMSLIQMDASVSPGNSGGGLFNMNGELVGIVNAKSSDSDAEGLGFAIPVNDAVKVAQELLENGYVTGRPYLGISYYAVTDAQTAAQLGVNAYGVYIVEVVKGGPADKAGLQAGDRIVSVDGSEVATQSDLGTLMQDHKAGDTIEITVARGGQMQTVTVTLGEKGAENN</sequence>
<dbReference type="InterPro" id="IPR001940">
    <property type="entry name" value="Peptidase_S1C"/>
</dbReference>
<dbReference type="InterPro" id="IPR051201">
    <property type="entry name" value="Chloro_Bact_Ser_Proteases"/>
</dbReference>
<evidence type="ECO:0000256" key="5">
    <source>
        <dbReference type="SAM" id="Phobius"/>
    </source>
</evidence>
<dbReference type="PANTHER" id="PTHR43343">
    <property type="entry name" value="PEPTIDASE S12"/>
    <property type="match status" value="1"/>
</dbReference>
<gene>
    <name evidence="7" type="ORF">C4N24_11520</name>
</gene>
<dbReference type="SUPFAM" id="SSF50156">
    <property type="entry name" value="PDZ domain-like"/>
    <property type="match status" value="1"/>
</dbReference>
<evidence type="ECO:0000256" key="1">
    <source>
        <dbReference type="ARBA" id="ARBA00010541"/>
    </source>
</evidence>
<keyword evidence="2 7" id="KW-0645">Protease</keyword>
<dbReference type="PRINTS" id="PR00834">
    <property type="entry name" value="PROTEASES2C"/>
</dbReference>
<dbReference type="Gene3D" id="2.40.10.10">
    <property type="entry name" value="Trypsin-like serine proteases"/>
    <property type="match status" value="2"/>
</dbReference>
<dbReference type="SMART" id="SM00228">
    <property type="entry name" value="PDZ"/>
    <property type="match status" value="1"/>
</dbReference>
<dbReference type="Proteomes" id="UP000251281">
    <property type="component" value="Unassembled WGS sequence"/>
</dbReference>
<dbReference type="SUPFAM" id="SSF50494">
    <property type="entry name" value="Trypsin-like serine proteases"/>
    <property type="match status" value="1"/>
</dbReference>
<keyword evidence="5" id="KW-0472">Membrane</keyword>
<evidence type="ECO:0000256" key="3">
    <source>
        <dbReference type="ARBA" id="ARBA00022801"/>
    </source>
</evidence>
<reference evidence="7 8" key="1">
    <citation type="submission" date="2018-02" db="EMBL/GenBank/DDBJ databases">
        <title>Complete genome sequencing of Faecalibacterium prausnitzii strains isolated from the human gut.</title>
        <authorList>
            <person name="Fitzgerald B.C."/>
            <person name="Shkoporov A.N."/>
            <person name="Ross P.R."/>
            <person name="Hill C."/>
        </authorList>
    </citation>
    <scope>NUCLEOTIDE SEQUENCE [LARGE SCALE GENOMIC DNA]</scope>
    <source>
        <strain evidence="7 8">APC923/51-1</strain>
    </source>
</reference>
<feature type="domain" description="PDZ" evidence="6">
    <location>
        <begin position="347"/>
        <end position="444"/>
    </location>
</feature>
<dbReference type="InterPro" id="IPR009003">
    <property type="entry name" value="Peptidase_S1_PA"/>
</dbReference>
<evidence type="ECO:0000256" key="2">
    <source>
        <dbReference type="ARBA" id="ARBA00022670"/>
    </source>
</evidence>
<protein>
    <submittedName>
        <fullName evidence="7">Serine protease HtrA</fullName>
    </submittedName>
</protein>
<accession>A0A329U524</accession>
<comment type="similarity">
    <text evidence="1">Belongs to the peptidase S1C family.</text>
</comment>
<evidence type="ECO:0000259" key="6">
    <source>
        <dbReference type="PROSITE" id="PS50106"/>
    </source>
</evidence>
<dbReference type="GO" id="GO:0006508">
    <property type="term" value="P:proteolysis"/>
    <property type="evidence" value="ECO:0007669"/>
    <property type="project" value="UniProtKB-KW"/>
</dbReference>
<evidence type="ECO:0000313" key="7">
    <source>
        <dbReference type="EMBL" id="RAW56264.1"/>
    </source>
</evidence>
<proteinExistence type="inferred from homology"/>
<feature type="transmembrane region" description="Helical" evidence="5">
    <location>
        <begin position="86"/>
        <end position="108"/>
    </location>
</feature>
<dbReference type="InterPro" id="IPR036034">
    <property type="entry name" value="PDZ_sf"/>
</dbReference>
<dbReference type="GO" id="GO:0004252">
    <property type="term" value="F:serine-type endopeptidase activity"/>
    <property type="evidence" value="ECO:0007669"/>
    <property type="project" value="InterPro"/>
</dbReference>
<dbReference type="Pfam" id="PF13180">
    <property type="entry name" value="PDZ_2"/>
    <property type="match status" value="1"/>
</dbReference>
<feature type="region of interest" description="Disordered" evidence="4">
    <location>
        <begin position="122"/>
        <end position="142"/>
    </location>
</feature>
<comment type="caution">
    <text evidence="7">The sequence shown here is derived from an EMBL/GenBank/DDBJ whole genome shotgun (WGS) entry which is preliminary data.</text>
</comment>
<dbReference type="PANTHER" id="PTHR43343:SF3">
    <property type="entry name" value="PROTEASE DO-LIKE 8, CHLOROPLASTIC"/>
    <property type="match status" value="1"/>
</dbReference>
<feature type="region of interest" description="Disordered" evidence="4">
    <location>
        <begin position="1"/>
        <end position="82"/>
    </location>
</feature>
<dbReference type="Gene3D" id="2.30.42.10">
    <property type="match status" value="1"/>
</dbReference>
<dbReference type="RefSeq" id="WP_112091532.1">
    <property type="nucleotide sequence ID" value="NZ_PRLD01000012.1"/>
</dbReference>
<dbReference type="InterPro" id="IPR043504">
    <property type="entry name" value="Peptidase_S1_PA_chymotrypsin"/>
</dbReference>
<dbReference type="PROSITE" id="PS50106">
    <property type="entry name" value="PDZ"/>
    <property type="match status" value="1"/>
</dbReference>
<dbReference type="Pfam" id="PF13365">
    <property type="entry name" value="Trypsin_2"/>
    <property type="match status" value="1"/>
</dbReference>
<evidence type="ECO:0000256" key="4">
    <source>
        <dbReference type="SAM" id="MobiDB-lite"/>
    </source>
</evidence>
<dbReference type="InterPro" id="IPR001478">
    <property type="entry name" value="PDZ"/>
</dbReference>
<keyword evidence="5" id="KW-1133">Transmembrane helix</keyword>
<dbReference type="AlphaFoldDB" id="A0A329U524"/>
<evidence type="ECO:0000313" key="8">
    <source>
        <dbReference type="Proteomes" id="UP000251281"/>
    </source>
</evidence>
<feature type="compositionally biased region" description="Polar residues" evidence="4">
    <location>
        <begin position="12"/>
        <end position="35"/>
    </location>
</feature>
<keyword evidence="3" id="KW-0378">Hydrolase</keyword>
<name>A0A329U524_9FIRM</name>
<organism evidence="7 8">
    <name type="scientific">Faecalibacterium prausnitzii</name>
    <dbReference type="NCBI Taxonomy" id="853"/>
    <lineage>
        <taxon>Bacteria</taxon>
        <taxon>Bacillati</taxon>
        <taxon>Bacillota</taxon>
        <taxon>Clostridia</taxon>
        <taxon>Eubacteriales</taxon>
        <taxon>Oscillospiraceae</taxon>
        <taxon>Faecalibacterium</taxon>
    </lineage>
</organism>